<evidence type="ECO:0000313" key="4">
    <source>
        <dbReference type="Proteomes" id="UP001159363"/>
    </source>
</evidence>
<dbReference type="Proteomes" id="UP001159363">
    <property type="component" value="Chromosome 8"/>
</dbReference>
<organism evidence="3 4">
    <name type="scientific">Dryococelus australis</name>
    <dbReference type="NCBI Taxonomy" id="614101"/>
    <lineage>
        <taxon>Eukaryota</taxon>
        <taxon>Metazoa</taxon>
        <taxon>Ecdysozoa</taxon>
        <taxon>Arthropoda</taxon>
        <taxon>Hexapoda</taxon>
        <taxon>Insecta</taxon>
        <taxon>Pterygota</taxon>
        <taxon>Neoptera</taxon>
        <taxon>Polyneoptera</taxon>
        <taxon>Phasmatodea</taxon>
        <taxon>Verophasmatodea</taxon>
        <taxon>Anareolatae</taxon>
        <taxon>Phasmatidae</taxon>
        <taxon>Eurycanthinae</taxon>
        <taxon>Dryococelus</taxon>
    </lineage>
</organism>
<keyword evidence="1" id="KW-0238">DNA-binding</keyword>
<proteinExistence type="predicted"/>
<dbReference type="InterPro" id="IPR006600">
    <property type="entry name" value="HTH_CenpB_DNA-bd_dom"/>
</dbReference>
<evidence type="ECO:0000256" key="1">
    <source>
        <dbReference type="ARBA" id="ARBA00023125"/>
    </source>
</evidence>
<dbReference type="Pfam" id="PF03221">
    <property type="entry name" value="HTH_Tnp_Tc5"/>
    <property type="match status" value="1"/>
</dbReference>
<protein>
    <recommendedName>
        <fullName evidence="2">HTH CENPB-type domain-containing protein</fullName>
    </recommendedName>
</protein>
<feature type="domain" description="HTH CENPB-type" evidence="2">
    <location>
        <begin position="1"/>
        <end position="37"/>
    </location>
</feature>
<evidence type="ECO:0000313" key="3">
    <source>
        <dbReference type="EMBL" id="KAJ8875992.1"/>
    </source>
</evidence>
<gene>
    <name evidence="3" type="ORF">PR048_023900</name>
</gene>
<evidence type="ECO:0000259" key="2">
    <source>
        <dbReference type="Pfam" id="PF03221"/>
    </source>
</evidence>
<keyword evidence="4" id="KW-1185">Reference proteome</keyword>
<reference evidence="3 4" key="1">
    <citation type="submission" date="2023-02" db="EMBL/GenBank/DDBJ databases">
        <title>LHISI_Scaffold_Assembly.</title>
        <authorList>
            <person name="Stuart O.P."/>
            <person name="Cleave R."/>
            <person name="Magrath M.J.L."/>
            <person name="Mikheyev A.S."/>
        </authorList>
    </citation>
    <scope>NUCLEOTIDE SEQUENCE [LARGE SCALE GENOMIC DNA]</scope>
    <source>
        <strain evidence="3">Daus_M_001</strain>
        <tissue evidence="3">Leg muscle</tissue>
    </source>
</reference>
<sequence length="133" mass="15030">MLQQKANLFALKMGPDDAKASKGCLDHFKSHHNITLHKICGESEAVPAGSVIVGCQYSKTSWGATSPGMSTIWMRLQCFSTCCQIGQMQLREEKQGTPHHHPVLQYRQQWKDEPTRDREVQEPTWGMYIAVSI</sequence>
<accession>A0ABQ9GVG2</accession>
<name>A0ABQ9GVG2_9NEOP</name>
<dbReference type="EMBL" id="JARBHB010000009">
    <property type="protein sequence ID" value="KAJ8875992.1"/>
    <property type="molecule type" value="Genomic_DNA"/>
</dbReference>
<comment type="caution">
    <text evidence="3">The sequence shown here is derived from an EMBL/GenBank/DDBJ whole genome shotgun (WGS) entry which is preliminary data.</text>
</comment>